<evidence type="ECO:0000313" key="3">
    <source>
        <dbReference type="EMBL" id="PIN04991.1"/>
    </source>
</evidence>
<dbReference type="OrthoDB" id="2506647at2759"/>
<dbReference type="EMBL" id="NKXS01004940">
    <property type="protein sequence ID" value="PIN04991.1"/>
    <property type="molecule type" value="Genomic_DNA"/>
</dbReference>
<evidence type="ECO:0000256" key="2">
    <source>
        <dbReference type="ARBA" id="ARBA00007091"/>
    </source>
</evidence>
<accession>A0A2G9GI75</accession>
<dbReference type="InterPro" id="IPR035810">
    <property type="entry name" value="PEBP_euk"/>
</dbReference>
<dbReference type="PANTHER" id="PTHR11362:SF9">
    <property type="entry name" value="PROTEIN FLOWERING LOCUS T-RELATED"/>
    <property type="match status" value="1"/>
</dbReference>
<dbReference type="Gene3D" id="3.90.280.10">
    <property type="entry name" value="PEBP-like"/>
    <property type="match status" value="1"/>
</dbReference>
<dbReference type="Proteomes" id="UP000231279">
    <property type="component" value="Unassembled WGS sequence"/>
</dbReference>
<sequence>MSRERHALVVSRVVGDVLDPFTPTTELRVYNDGRVLCNGCSMRPSQVVNRPRFEIGGDDFRIFYTLVMVDADAPSPGNPYLREYLHWLVTDIPAGTGTGFGNELVSYESPQPSMGIHRLVLILFRQPARDIVNHPGWRQNFNSREFSQLYSLGPPAAAVYYNCQRESAASGGRRT</sequence>
<comment type="subcellular location">
    <subcellularLocation>
        <location evidence="1">Cytoplasm</location>
    </subcellularLocation>
</comment>
<dbReference type="PANTHER" id="PTHR11362">
    <property type="entry name" value="PHOSPHATIDYLETHANOLAMINE-BINDING PROTEIN"/>
    <property type="match status" value="1"/>
</dbReference>
<keyword evidence="4" id="KW-1185">Reference proteome</keyword>
<organism evidence="3 4">
    <name type="scientific">Handroanthus impetiginosus</name>
    <dbReference type="NCBI Taxonomy" id="429701"/>
    <lineage>
        <taxon>Eukaryota</taxon>
        <taxon>Viridiplantae</taxon>
        <taxon>Streptophyta</taxon>
        <taxon>Embryophyta</taxon>
        <taxon>Tracheophyta</taxon>
        <taxon>Spermatophyta</taxon>
        <taxon>Magnoliopsida</taxon>
        <taxon>eudicotyledons</taxon>
        <taxon>Gunneridae</taxon>
        <taxon>Pentapetalae</taxon>
        <taxon>asterids</taxon>
        <taxon>lamiids</taxon>
        <taxon>Lamiales</taxon>
        <taxon>Bignoniaceae</taxon>
        <taxon>Crescentiina</taxon>
        <taxon>Tabebuia alliance</taxon>
        <taxon>Handroanthus</taxon>
    </lineage>
</organism>
<evidence type="ECO:0000256" key="1">
    <source>
        <dbReference type="ARBA" id="ARBA00004496"/>
    </source>
</evidence>
<dbReference type="STRING" id="429701.A0A2G9GI75"/>
<dbReference type="SUPFAM" id="SSF49777">
    <property type="entry name" value="PEBP-like"/>
    <property type="match status" value="1"/>
</dbReference>
<dbReference type="Pfam" id="PF01161">
    <property type="entry name" value="PBP"/>
    <property type="match status" value="1"/>
</dbReference>
<gene>
    <name evidence="3" type="ORF">CDL12_22470</name>
</gene>
<dbReference type="SMR" id="A0A2G9GI75"/>
<dbReference type="GO" id="GO:0005737">
    <property type="term" value="C:cytoplasm"/>
    <property type="evidence" value="ECO:0007669"/>
    <property type="project" value="UniProtKB-SubCell"/>
</dbReference>
<protein>
    <submittedName>
        <fullName evidence="3">Phosphatidylethanolamine binding protein</fullName>
    </submittedName>
</protein>
<dbReference type="FunFam" id="3.90.280.10:FF:000001">
    <property type="entry name" value="Terminal flower 1"/>
    <property type="match status" value="1"/>
</dbReference>
<dbReference type="CDD" id="cd00866">
    <property type="entry name" value="PEBP_euk"/>
    <property type="match status" value="1"/>
</dbReference>
<name>A0A2G9GI75_9LAMI</name>
<comment type="caution">
    <text evidence="3">The sequence shown here is derived from an EMBL/GenBank/DDBJ whole genome shotgun (WGS) entry which is preliminary data.</text>
</comment>
<evidence type="ECO:0000313" key="4">
    <source>
        <dbReference type="Proteomes" id="UP000231279"/>
    </source>
</evidence>
<reference evidence="4" key="1">
    <citation type="journal article" date="2018" name="Gigascience">
        <title>Genome assembly of the Pink Ipe (Handroanthus impetiginosus, Bignoniaceae), a highly valued, ecologically keystone Neotropical timber forest tree.</title>
        <authorList>
            <person name="Silva-Junior O.B."/>
            <person name="Grattapaglia D."/>
            <person name="Novaes E."/>
            <person name="Collevatti R.G."/>
        </authorList>
    </citation>
    <scope>NUCLEOTIDE SEQUENCE [LARGE SCALE GENOMIC DNA]</scope>
    <source>
        <strain evidence="4">cv. UFG-1</strain>
    </source>
</reference>
<dbReference type="AlphaFoldDB" id="A0A2G9GI75"/>
<dbReference type="InterPro" id="IPR036610">
    <property type="entry name" value="PEBP-like_sf"/>
</dbReference>
<proteinExistence type="inferred from homology"/>
<dbReference type="InterPro" id="IPR008914">
    <property type="entry name" value="PEBP"/>
</dbReference>
<comment type="similarity">
    <text evidence="2">Belongs to the phosphatidylethanolamine-binding protein family.</text>
</comment>